<gene>
    <name evidence="2" type="ORF">FAZ19_08965</name>
</gene>
<evidence type="ECO:0000256" key="1">
    <source>
        <dbReference type="SAM" id="Phobius"/>
    </source>
</evidence>
<dbReference type="Pfam" id="PF13858">
    <property type="entry name" value="DUF4199"/>
    <property type="match status" value="1"/>
</dbReference>
<evidence type="ECO:0000313" key="2">
    <source>
        <dbReference type="EMBL" id="TJY67015.1"/>
    </source>
</evidence>
<feature type="transmembrane region" description="Helical" evidence="1">
    <location>
        <begin position="162"/>
        <end position="180"/>
    </location>
</feature>
<sequence>MNDLSAKEKRNGLIFGAVVGVISIILSVLSIYYTRNAETYFNLYIVSTVLKIVGSIATPVFFIYLLRRSCGGEWIFSKALKSIYILLAASIIVSSLGITIYQKTMDKTVLEESYQNLMNLKIVEMEEKGASNEEIDQQMEVIEQDREFAFSPMTFRNTIPPIFISLLLNFIFALILALLFRSNTQKVN</sequence>
<accession>A0A4U0H5K0</accession>
<feature type="transmembrane region" description="Helical" evidence="1">
    <location>
        <begin position="45"/>
        <end position="67"/>
    </location>
</feature>
<keyword evidence="1" id="KW-0472">Membrane</keyword>
<protein>
    <submittedName>
        <fullName evidence="2">DUF4199 domain-containing protein</fullName>
    </submittedName>
</protein>
<keyword evidence="1" id="KW-1133">Transmembrane helix</keyword>
<feature type="transmembrane region" description="Helical" evidence="1">
    <location>
        <begin position="79"/>
        <end position="101"/>
    </location>
</feature>
<proteinExistence type="predicted"/>
<organism evidence="2 3">
    <name type="scientific">Sphingobacterium alkalisoli</name>
    <dbReference type="NCBI Taxonomy" id="1874115"/>
    <lineage>
        <taxon>Bacteria</taxon>
        <taxon>Pseudomonadati</taxon>
        <taxon>Bacteroidota</taxon>
        <taxon>Sphingobacteriia</taxon>
        <taxon>Sphingobacteriales</taxon>
        <taxon>Sphingobacteriaceae</taxon>
        <taxon>Sphingobacterium</taxon>
    </lineage>
</organism>
<dbReference type="AlphaFoldDB" id="A0A4U0H5K0"/>
<name>A0A4U0H5K0_9SPHI</name>
<comment type="caution">
    <text evidence="2">The sequence shown here is derived from an EMBL/GenBank/DDBJ whole genome shotgun (WGS) entry which is preliminary data.</text>
</comment>
<keyword evidence="3" id="KW-1185">Reference proteome</keyword>
<dbReference type="InterPro" id="IPR025250">
    <property type="entry name" value="DUF4199"/>
</dbReference>
<evidence type="ECO:0000313" key="3">
    <source>
        <dbReference type="Proteomes" id="UP000309872"/>
    </source>
</evidence>
<keyword evidence="1" id="KW-0812">Transmembrane</keyword>
<dbReference type="OrthoDB" id="660361at2"/>
<dbReference type="RefSeq" id="WP_136820363.1">
    <property type="nucleotide sequence ID" value="NZ_BMJX01000002.1"/>
</dbReference>
<dbReference type="EMBL" id="SUKA01000002">
    <property type="protein sequence ID" value="TJY67015.1"/>
    <property type="molecule type" value="Genomic_DNA"/>
</dbReference>
<reference evidence="2 3" key="1">
    <citation type="submission" date="2019-04" db="EMBL/GenBank/DDBJ databases">
        <title>Sphingobacterium olei sp. nov., isolated from oil-contaminated soil.</title>
        <authorList>
            <person name="Liu B."/>
        </authorList>
    </citation>
    <scope>NUCLEOTIDE SEQUENCE [LARGE SCALE GENOMIC DNA]</scope>
    <source>
        <strain evidence="2 3">Y3L14</strain>
    </source>
</reference>
<dbReference type="Proteomes" id="UP000309872">
    <property type="component" value="Unassembled WGS sequence"/>
</dbReference>
<feature type="transmembrane region" description="Helical" evidence="1">
    <location>
        <begin position="12"/>
        <end position="33"/>
    </location>
</feature>